<evidence type="ECO:0000256" key="4">
    <source>
        <dbReference type="ARBA" id="ARBA00022989"/>
    </source>
</evidence>
<comment type="subcellular location">
    <subcellularLocation>
        <location evidence="1">Cell membrane</location>
        <topology evidence="1">Multi-pass membrane protein</topology>
    </subcellularLocation>
</comment>
<dbReference type="Proteomes" id="UP000663932">
    <property type="component" value="Chromosome"/>
</dbReference>
<name>A0A1V3Y4D8_LACGS</name>
<evidence type="ECO:0000313" key="8">
    <source>
        <dbReference type="EMBL" id="QTD66293.1"/>
    </source>
</evidence>
<evidence type="ECO:0000256" key="3">
    <source>
        <dbReference type="ARBA" id="ARBA00022692"/>
    </source>
</evidence>
<feature type="transmembrane region" description="Helical" evidence="6">
    <location>
        <begin position="70"/>
        <end position="88"/>
    </location>
</feature>
<dbReference type="NCBIfam" id="TIGR00765">
    <property type="entry name" value="yihY_not_rbn"/>
    <property type="match status" value="1"/>
</dbReference>
<dbReference type="GeneID" id="48924621"/>
<feature type="transmembrane region" description="Helical" evidence="6">
    <location>
        <begin position="189"/>
        <end position="208"/>
    </location>
</feature>
<evidence type="ECO:0000256" key="5">
    <source>
        <dbReference type="ARBA" id="ARBA00023136"/>
    </source>
</evidence>
<keyword evidence="2" id="KW-1003">Cell membrane</keyword>
<feature type="transmembrane region" description="Helical" evidence="6">
    <location>
        <begin position="217"/>
        <end position="240"/>
    </location>
</feature>
<dbReference type="InterPro" id="IPR017039">
    <property type="entry name" value="Virul_fac_BrkB"/>
</dbReference>
<reference evidence="8" key="2">
    <citation type="submission" date="2021-03" db="EMBL/GenBank/DDBJ databases">
        <title>Whole genome sequence of Lactobacillus gasseri HL75.</title>
        <authorList>
            <person name="Kim J.-M."/>
            <person name="Chung S.H."/>
            <person name="Kim J.-S."/>
        </authorList>
    </citation>
    <scope>NUCLEOTIDE SEQUENCE</scope>
    <source>
        <strain evidence="8">HL75</strain>
    </source>
</reference>
<feature type="transmembrane region" description="Helical" evidence="6">
    <location>
        <begin position="252"/>
        <end position="279"/>
    </location>
</feature>
<keyword evidence="3 6" id="KW-0812">Transmembrane</keyword>
<gene>
    <name evidence="7" type="ORF">CYJ86_01105</name>
    <name evidence="8" type="ORF">J3E67_000619</name>
</gene>
<dbReference type="AlphaFoldDB" id="A0A1V3Y4D8"/>
<feature type="transmembrane region" description="Helical" evidence="6">
    <location>
        <begin position="95"/>
        <end position="117"/>
    </location>
</feature>
<organism evidence="7 9">
    <name type="scientific">Lactobacillus gasseri</name>
    <dbReference type="NCBI Taxonomy" id="1596"/>
    <lineage>
        <taxon>Bacteria</taxon>
        <taxon>Bacillati</taxon>
        <taxon>Bacillota</taxon>
        <taxon>Bacilli</taxon>
        <taxon>Lactobacillales</taxon>
        <taxon>Lactobacillaceae</taxon>
        <taxon>Lactobacillus</taxon>
    </lineage>
</organism>
<sequence length="307" mass="35450">MKSFLNQTRNRTANFIQLLSKHISQGEINQNSIIIAYYVLLSIFPIIIIIGNVLPLFSIDTKPIARYLELIFPSQVSSLIMPIVNALLKKHSSGFISLGIVVAIWSLSCLVNSIRLGANKIYGVDKQEKGKSWWNYLLARTFTFALSVILVVGFSIIIFIFTFGRQIMEFLAPIFNLSLWWVYKLENYRWPIIILMTVIVNLYINYVIPNIRVQKRVVWPGVWFTVISWSALSYFFGLYLRQFGTRWQNYGIVGSFIIFMLWLNVGSFLLLLGICINAAGDELKGRKIEYSQSPILRIFRKNKELPK</sequence>
<dbReference type="EMBL" id="CP071801">
    <property type="protein sequence ID" value="QTD66293.1"/>
    <property type="molecule type" value="Genomic_DNA"/>
</dbReference>
<protein>
    <submittedName>
        <fullName evidence="7">YihY/virulence factor BrkB family protein</fullName>
    </submittedName>
</protein>
<feature type="transmembrane region" description="Helical" evidence="6">
    <location>
        <begin position="35"/>
        <end position="58"/>
    </location>
</feature>
<evidence type="ECO:0000256" key="1">
    <source>
        <dbReference type="ARBA" id="ARBA00004651"/>
    </source>
</evidence>
<feature type="transmembrane region" description="Helical" evidence="6">
    <location>
        <begin position="137"/>
        <end position="160"/>
    </location>
</feature>
<evidence type="ECO:0000313" key="9">
    <source>
        <dbReference type="Proteomes" id="UP000234740"/>
    </source>
</evidence>
<accession>A0A1V3Y4D8</accession>
<dbReference type="PANTHER" id="PTHR30213">
    <property type="entry name" value="INNER MEMBRANE PROTEIN YHJD"/>
    <property type="match status" value="1"/>
</dbReference>
<dbReference type="GO" id="GO:0005886">
    <property type="term" value="C:plasma membrane"/>
    <property type="evidence" value="ECO:0007669"/>
    <property type="project" value="UniProtKB-SubCell"/>
</dbReference>
<dbReference type="PIRSF" id="PIRSF035875">
    <property type="entry name" value="RNase_BN"/>
    <property type="match status" value="1"/>
</dbReference>
<reference evidence="7 9" key="1">
    <citation type="submission" date="2017-12" db="EMBL/GenBank/DDBJ databases">
        <title>Phylogenetic diversity of female urinary microbiome.</title>
        <authorList>
            <person name="Thomas-White K."/>
            <person name="Wolfe A.J."/>
        </authorList>
    </citation>
    <scope>NUCLEOTIDE SEQUENCE [LARGE SCALE GENOMIC DNA]</scope>
    <source>
        <strain evidence="7 9">UMB0099</strain>
    </source>
</reference>
<dbReference type="Pfam" id="PF03631">
    <property type="entry name" value="Virul_fac_BrkB"/>
    <property type="match status" value="1"/>
</dbReference>
<dbReference type="PANTHER" id="PTHR30213:SF0">
    <property type="entry name" value="UPF0761 MEMBRANE PROTEIN YIHY"/>
    <property type="match status" value="1"/>
</dbReference>
<dbReference type="Proteomes" id="UP000234740">
    <property type="component" value="Unassembled WGS sequence"/>
</dbReference>
<dbReference type="RefSeq" id="WP_003649176.1">
    <property type="nucleotide sequence ID" value="NZ_CABHMU010000012.1"/>
</dbReference>
<dbReference type="EMBL" id="PKKC01000001">
    <property type="protein sequence ID" value="PKZ91109.1"/>
    <property type="molecule type" value="Genomic_DNA"/>
</dbReference>
<evidence type="ECO:0000256" key="2">
    <source>
        <dbReference type="ARBA" id="ARBA00022475"/>
    </source>
</evidence>
<proteinExistence type="predicted"/>
<evidence type="ECO:0000256" key="6">
    <source>
        <dbReference type="SAM" id="Phobius"/>
    </source>
</evidence>
<evidence type="ECO:0000313" key="7">
    <source>
        <dbReference type="EMBL" id="PKZ91109.1"/>
    </source>
</evidence>
<keyword evidence="5 6" id="KW-0472">Membrane</keyword>
<keyword evidence="4 6" id="KW-1133">Transmembrane helix</keyword>